<dbReference type="Proteomes" id="UP000041254">
    <property type="component" value="Unassembled WGS sequence"/>
</dbReference>
<keyword evidence="2" id="KW-1185">Reference proteome</keyword>
<evidence type="ECO:0000313" key="1">
    <source>
        <dbReference type="EMBL" id="CEM08901.1"/>
    </source>
</evidence>
<dbReference type="OrthoDB" id="550575at2759"/>
<dbReference type="AlphaFoldDB" id="A0A0G4F9H6"/>
<protein>
    <submittedName>
        <fullName evidence="1">Uncharacterized protein</fullName>
    </submittedName>
</protein>
<evidence type="ECO:0000313" key="2">
    <source>
        <dbReference type="Proteomes" id="UP000041254"/>
    </source>
</evidence>
<dbReference type="PhylomeDB" id="A0A0G4F9H6"/>
<name>A0A0G4F9H6_VITBC</name>
<dbReference type="EMBL" id="CDMY01000389">
    <property type="protein sequence ID" value="CEM08901.1"/>
    <property type="molecule type" value="Genomic_DNA"/>
</dbReference>
<dbReference type="VEuPathDB" id="CryptoDB:Vbra_575"/>
<reference evidence="1 2" key="1">
    <citation type="submission" date="2014-11" db="EMBL/GenBank/DDBJ databases">
        <authorList>
            <person name="Zhu J."/>
            <person name="Qi W."/>
            <person name="Song R."/>
        </authorList>
    </citation>
    <scope>NUCLEOTIDE SEQUENCE [LARGE SCALE GENOMIC DNA]</scope>
</reference>
<accession>A0A0G4F9H6</accession>
<organism evidence="1 2">
    <name type="scientific">Vitrella brassicaformis (strain CCMP3155)</name>
    <dbReference type="NCBI Taxonomy" id="1169540"/>
    <lineage>
        <taxon>Eukaryota</taxon>
        <taxon>Sar</taxon>
        <taxon>Alveolata</taxon>
        <taxon>Colpodellida</taxon>
        <taxon>Vitrellaceae</taxon>
        <taxon>Vitrella</taxon>
    </lineage>
</organism>
<sequence length="723" mass="78467">MDVNEFVANARAVRDTLSSLLGQDPASIAAQAASPAGLAFGSQLGLLNTLAAQLPQGDPSLTNAADVPAPSIQAAAAGSVQAKAQPEAAVRTGPSYRLIKKSGNAAINQSPARRRLSHDVLANVFGHLHPWELTPLWRPLGTPLFHQSAANYTHLAIDCEDKKARHMWETMPLDVAHKWGKRSTNIREIKHRNPEEYWGPLFGWRPALKWCRGTWTSLIEGHAIGRAAIAAKKRIERAGGEGAAAASDDDGHGQLADDGTLEKLSFEDVQLDIGVHIPYPPPSSDLPPAPSAPVQLPALTTIDNSNSCLDARVGRNWHTPAVRTLSTRSCGLEGERSWLADCKAVECVHIGGRSAGVANALSALPTDGQSLAALRTLRCVRIDESDPADIDRLREVMVARGVKRSVRELEVNLGSMKSNAESMERCERTAQLIDAVAHPDAVAKQIFRTYIDGSFEEFDVELLSQSRRSSPTVQKIIGKVAKIADKLFYNYRHGPTELATITDDTFPAARTLRLRDDPSALFHGDGALLADSDKKKWVLEIASHMPNLSRIEIGDAGEAYNPIQVTAGEVWRFLESVHAAMSSRGRERSLSVRIGLNAKVFIAPLKDEFGQSPCLWGRGGNHKLPPIEEVSIDIQGGVASDKSDTFYNHVMATVISFNDELKGHKRITVTGLSGHFQQRFLAEQAALNLSGGPYKLSFHDNTYQDLGEAAMCVERRDGSARGS</sequence>
<dbReference type="InParanoid" id="A0A0G4F9H6"/>
<proteinExistence type="predicted"/>
<gene>
    <name evidence="1" type="ORF">Vbra_575</name>
</gene>